<dbReference type="EMBL" id="BX908798">
    <property type="protein sequence ID" value="CAF24418.1"/>
    <property type="molecule type" value="Genomic_DNA"/>
</dbReference>
<organism evidence="3 4">
    <name type="scientific">Protochlamydia amoebophila (strain UWE25)</name>
    <dbReference type="NCBI Taxonomy" id="264201"/>
    <lineage>
        <taxon>Bacteria</taxon>
        <taxon>Pseudomonadati</taxon>
        <taxon>Chlamydiota</taxon>
        <taxon>Chlamydiia</taxon>
        <taxon>Parachlamydiales</taxon>
        <taxon>Parachlamydiaceae</taxon>
        <taxon>Candidatus Protochlamydia</taxon>
    </lineage>
</organism>
<evidence type="ECO:0000313" key="3">
    <source>
        <dbReference type="EMBL" id="CAF24418.1"/>
    </source>
</evidence>
<dbReference type="OrthoDB" id="10019713at2"/>
<keyword evidence="1" id="KW-0175">Coiled coil</keyword>
<reference evidence="3 4" key="1">
    <citation type="journal article" date="2004" name="Science">
        <title>Illuminating the evolutionary history of chlamydiae.</title>
        <authorList>
            <person name="Horn M."/>
            <person name="Collingro A."/>
            <person name="Schmitz-Esser S."/>
            <person name="Beier C.L."/>
            <person name="Purkhold U."/>
            <person name="Fartmann B."/>
            <person name="Brandt P."/>
            <person name="Nyakatura G.J."/>
            <person name="Droege M."/>
            <person name="Frishman D."/>
            <person name="Rattei T."/>
            <person name="Mewes H."/>
            <person name="Wagner M."/>
        </authorList>
    </citation>
    <scope>NUCLEOTIDE SEQUENCE [LARGE SCALE GENOMIC DNA]</scope>
    <source>
        <strain evidence="3 4">UWE25</strain>
    </source>
</reference>
<accession>Q6MAI1</accession>
<dbReference type="HOGENOM" id="CLU_442012_0_0_0"/>
<dbReference type="Proteomes" id="UP000000529">
    <property type="component" value="Chromosome"/>
</dbReference>
<feature type="region of interest" description="Disordered" evidence="2">
    <location>
        <begin position="1"/>
        <end position="45"/>
    </location>
</feature>
<dbReference type="KEGG" id="pcu:PC_RS08110"/>
<dbReference type="AlphaFoldDB" id="Q6MAI1"/>
<dbReference type="RefSeq" id="WP_011176239.1">
    <property type="nucleotide sequence ID" value="NC_005861.2"/>
</dbReference>
<proteinExistence type="predicted"/>
<evidence type="ECO:0000313" key="4">
    <source>
        <dbReference type="Proteomes" id="UP000000529"/>
    </source>
</evidence>
<evidence type="ECO:0000256" key="1">
    <source>
        <dbReference type="SAM" id="Coils"/>
    </source>
</evidence>
<feature type="coiled-coil region" evidence="1">
    <location>
        <begin position="343"/>
        <end position="413"/>
    </location>
</feature>
<keyword evidence="4" id="KW-1185">Reference proteome</keyword>
<feature type="region of interest" description="Disordered" evidence="2">
    <location>
        <begin position="565"/>
        <end position="597"/>
    </location>
</feature>
<dbReference type="eggNOG" id="ENOG5033WQR">
    <property type="taxonomic scope" value="Bacteria"/>
</dbReference>
<feature type="compositionally biased region" description="Polar residues" evidence="2">
    <location>
        <begin position="1"/>
        <end position="19"/>
    </location>
</feature>
<sequence length="618" mass="68670">MIVSNWQPPSRNTSSISDNSPPPSEVYKGGKIGVHRTSDLTGDDSTTSLVAAPKIQGLPDTTFEISDFSVTLAPIDQDVVTRINQAVTPLVAPQDEIIDGNLPDTSSSLVDDDDPIQDLEDASRTIGADNSDIGIESDVESDIELQFTQTTPLQAGETYKIEDMGVNTNINVPPQRMLTDAIAKAKQVAGFENATVKIKSSLDGKLKEAERNNVIPNYKVERYVNDHGVGLFKVSVDYVVELKTETDPPEKMHLKLTREFFSNANNENEALLAVYHVSRSIQKGAIDGKTETETTSFNLTYARDPESHKVVGVERVMAGEVDVTQSLKKKYTREMGEDGTIALKRAKQEKAEVSKESRLLNANVSVANLTSIEVIKKMKGGVNAYIKIQQNEMNSFEVRINSLQKEIEQHELVQGMIAQDKKKFETLLEELKKGEADLSSLELPVVVINYLSSKQALIQLKVKGSDTSEAEIYYNQQRNLFFEEFKALFRQLDSFQNIQRKLQSKQIELQQVKVNLRNQPDVDESIIAKQEQQMDALLHKVDQEIKTNNQLLFVQKQLGHLMKKEETPYADRLENSSVPTASASETSTLSTPSNGMPDVIVASDDDVFGAVSVMPMNE</sequence>
<feature type="compositionally biased region" description="Low complexity" evidence="2">
    <location>
        <begin position="579"/>
        <end position="593"/>
    </location>
</feature>
<name>Q6MAI1_PARUW</name>
<gene>
    <name evidence="3" type="ORF">PC_RS08110</name>
</gene>
<evidence type="ECO:0000256" key="2">
    <source>
        <dbReference type="SAM" id="MobiDB-lite"/>
    </source>
</evidence>
<dbReference type="STRING" id="264201.pc1694"/>
<feature type="compositionally biased region" description="Basic and acidic residues" evidence="2">
    <location>
        <begin position="565"/>
        <end position="574"/>
    </location>
</feature>
<feature type="coiled-coil region" evidence="1">
    <location>
        <begin position="495"/>
        <end position="547"/>
    </location>
</feature>
<protein>
    <submittedName>
        <fullName evidence="3">Uncharacterized protein</fullName>
    </submittedName>
</protein>